<dbReference type="KEGG" id="sfa:Sfla_0287"/>
<feature type="compositionally biased region" description="Basic residues" evidence="1">
    <location>
        <begin position="247"/>
        <end position="256"/>
    </location>
</feature>
<name>A0A8D4BES7_STRFA</name>
<evidence type="ECO:0000313" key="2">
    <source>
        <dbReference type="EMBL" id="ADW01755.1"/>
    </source>
</evidence>
<feature type="compositionally biased region" description="Basic and acidic residues" evidence="1">
    <location>
        <begin position="1"/>
        <end position="19"/>
    </location>
</feature>
<gene>
    <name evidence="2" type="ordered locus">Sfla_0287</name>
</gene>
<dbReference type="Proteomes" id="UP000002066">
    <property type="component" value="Chromosome"/>
</dbReference>
<protein>
    <submittedName>
        <fullName evidence="2">Uncharacterized protein</fullName>
    </submittedName>
</protein>
<dbReference type="OrthoDB" id="6021932at2"/>
<feature type="region of interest" description="Disordered" evidence="1">
    <location>
        <begin position="195"/>
        <end position="297"/>
    </location>
</feature>
<accession>A0A8D4BES7</accession>
<feature type="compositionally biased region" description="Low complexity" evidence="1">
    <location>
        <begin position="257"/>
        <end position="280"/>
    </location>
</feature>
<feature type="region of interest" description="Disordered" evidence="1">
    <location>
        <begin position="1"/>
        <end position="33"/>
    </location>
</feature>
<proteinExistence type="predicted"/>
<reference evidence="2 3" key="1">
    <citation type="submission" date="2011-01" db="EMBL/GenBank/DDBJ databases">
        <title>Complete sequence of chromosome of Streptomyces flavogriseus ATCC 33331.</title>
        <authorList>
            <consortium name="US DOE Joint Genome Institute"/>
            <person name="Lucas S."/>
            <person name="Copeland A."/>
            <person name="Lapidus A."/>
            <person name="Cheng J.-F."/>
            <person name="Goodwin L."/>
            <person name="Pitluck S."/>
            <person name="Davenport K."/>
            <person name="Detter J.C."/>
            <person name="Han C."/>
            <person name="Tapia R."/>
            <person name="Land M."/>
            <person name="Hauser L."/>
            <person name="Kyrpides N."/>
            <person name="Ivanova N."/>
            <person name="Ovchinnikova G."/>
            <person name="Pagani I."/>
            <person name="Brumm P."/>
            <person name="Mead D."/>
            <person name="Woyke T."/>
        </authorList>
    </citation>
    <scope>NUCLEOTIDE SEQUENCE [LARGE SCALE GENOMIC DNA]</scope>
    <source>
        <strain evidence="3">ATCC 33331 / IAF-45CD</strain>
    </source>
</reference>
<dbReference type="AlphaFoldDB" id="A0A8D4BES7"/>
<organism evidence="2 3">
    <name type="scientific">Streptomyces pratensis (strain ATCC 33331 / IAF-45CD)</name>
    <dbReference type="NCBI Taxonomy" id="591167"/>
    <lineage>
        <taxon>Bacteria</taxon>
        <taxon>Bacillati</taxon>
        <taxon>Actinomycetota</taxon>
        <taxon>Actinomycetes</taxon>
        <taxon>Kitasatosporales</taxon>
        <taxon>Streptomycetaceae</taxon>
        <taxon>Streptomyces</taxon>
    </lineage>
</organism>
<evidence type="ECO:0000256" key="1">
    <source>
        <dbReference type="SAM" id="MobiDB-lite"/>
    </source>
</evidence>
<sequence>MPSPDRADRGRQNPEDGREVAVPPDRGPGESRSDVFLDVPALHVDELNLEVDDLEAHVSLQAEVLDLLKLNVGADVRLGRVELDIEGVDVQAQLRVRLHNIAAIVTRLLSTVDRNPQILEQLTRGVGEAVENVGAGAGTAVERLGEGTSTAVSDVGRGAGEAVESVAADAGTAVKGIGEGAGEAVEDVGRSGARAVEGADDAVGEITGDVVGSTRDDEGPGAAKKTESGRKPRARGAPASKDDASAKKSRAKKAPARKAAADAGAAAKPAAKKAAGVARRSGGKVTGGAAGRRRRPA</sequence>
<feature type="compositionally biased region" description="Basic and acidic residues" evidence="1">
    <location>
        <begin position="214"/>
        <end position="230"/>
    </location>
</feature>
<evidence type="ECO:0000313" key="3">
    <source>
        <dbReference type="Proteomes" id="UP000002066"/>
    </source>
</evidence>
<dbReference type="EMBL" id="CP002475">
    <property type="protein sequence ID" value="ADW01755.1"/>
    <property type="molecule type" value="Genomic_DNA"/>
</dbReference>